<keyword evidence="5" id="KW-1185">Reference proteome</keyword>
<name>A0ABV1B8Q1_9FIRM</name>
<evidence type="ECO:0000313" key="4">
    <source>
        <dbReference type="EMBL" id="MEQ2366326.1"/>
    </source>
</evidence>
<feature type="compositionally biased region" description="Acidic residues" evidence="3">
    <location>
        <begin position="1"/>
        <end position="13"/>
    </location>
</feature>
<accession>A0ABV1B8Q1</accession>
<evidence type="ECO:0000256" key="2">
    <source>
        <dbReference type="PROSITE-ProRule" id="PRU00591"/>
    </source>
</evidence>
<organism evidence="4 5">
    <name type="scientific">Coprococcus intestinihominis</name>
    <dbReference type="NCBI Taxonomy" id="3133154"/>
    <lineage>
        <taxon>Bacteria</taxon>
        <taxon>Bacillati</taxon>
        <taxon>Bacillota</taxon>
        <taxon>Clostridia</taxon>
        <taxon>Lachnospirales</taxon>
        <taxon>Lachnospiraceae</taxon>
        <taxon>Coprococcus</taxon>
    </lineage>
</organism>
<proteinExistence type="predicted"/>
<dbReference type="Pfam" id="PF19127">
    <property type="entry name" value="Choline_bind_3"/>
    <property type="match status" value="3"/>
</dbReference>
<dbReference type="Gene3D" id="2.10.270.10">
    <property type="entry name" value="Cholin Binding"/>
    <property type="match status" value="5"/>
</dbReference>
<feature type="region of interest" description="Disordered" evidence="3">
    <location>
        <begin position="1"/>
        <end position="49"/>
    </location>
</feature>
<dbReference type="Proteomes" id="UP001469749">
    <property type="component" value="Unassembled WGS sequence"/>
</dbReference>
<gene>
    <name evidence="4" type="ORF">WMO25_14760</name>
</gene>
<evidence type="ECO:0008006" key="6">
    <source>
        <dbReference type="Google" id="ProtNLM"/>
    </source>
</evidence>
<protein>
    <recommendedName>
        <fullName evidence="6">Cell wall-binding repeat protein</fullName>
    </recommendedName>
</protein>
<feature type="non-terminal residue" evidence="4">
    <location>
        <position position="289"/>
    </location>
</feature>
<comment type="caution">
    <text evidence="4">The sequence shown here is derived from an EMBL/GenBank/DDBJ whole genome shotgun (WGS) entry which is preliminary data.</text>
</comment>
<evidence type="ECO:0000256" key="1">
    <source>
        <dbReference type="ARBA" id="ARBA00022737"/>
    </source>
</evidence>
<dbReference type="EMBL" id="JBBMEK010000246">
    <property type="protein sequence ID" value="MEQ2366326.1"/>
    <property type="molecule type" value="Genomic_DNA"/>
</dbReference>
<feature type="compositionally biased region" description="Polar residues" evidence="3">
    <location>
        <begin position="19"/>
        <end position="29"/>
    </location>
</feature>
<feature type="repeat" description="Cell wall-binding" evidence="2">
    <location>
        <begin position="70"/>
        <end position="89"/>
    </location>
</feature>
<reference evidence="4 5" key="1">
    <citation type="submission" date="2024-03" db="EMBL/GenBank/DDBJ databases">
        <title>Human intestinal bacterial collection.</title>
        <authorList>
            <person name="Pauvert C."/>
            <person name="Hitch T.C.A."/>
            <person name="Clavel T."/>
        </authorList>
    </citation>
    <scope>NUCLEOTIDE SEQUENCE [LARGE SCALE GENOMIC DNA]</scope>
    <source>
        <strain evidence="4 5">CLA-AA-H190</strain>
    </source>
</reference>
<dbReference type="InterPro" id="IPR018337">
    <property type="entry name" value="Cell_wall/Cho-bd_repeat"/>
</dbReference>
<sequence length="289" mass="34113">MSEAQTETEEEKDTDGVNRVNSLGTTLDEGQSDPEIINSEPESETETDVPMQGWIETETGKMYYVDNQPVVGERRIDGAWYYFNESGIMATGITVQTDRPDKIYYYDEDGKMHYGWKELDGKQYYFHPTLGVMLKGAERNIDGVWYYFNEDGVMATGWTNHHNHTYYYQNDGHMTYGEKYIDGYWYYFHEKTGVMATGWSKHHNHTYYYQNDGHMTYGEKYIDGYWYYFHERTGVMATGWAKHHDHTYYYQSNGHMYYGEKHLGNYWYYFKKGTGVMATGWTVQSEKPG</sequence>
<dbReference type="SUPFAM" id="SSF69360">
    <property type="entry name" value="Cell wall binding repeat"/>
    <property type="match status" value="2"/>
</dbReference>
<feature type="repeat" description="Cell wall-binding" evidence="2">
    <location>
        <begin position="135"/>
        <end position="154"/>
    </location>
</feature>
<keyword evidence="1" id="KW-0677">Repeat</keyword>
<evidence type="ECO:0000256" key="3">
    <source>
        <dbReference type="SAM" id="MobiDB-lite"/>
    </source>
</evidence>
<evidence type="ECO:0000313" key="5">
    <source>
        <dbReference type="Proteomes" id="UP001469749"/>
    </source>
</evidence>
<dbReference type="PROSITE" id="PS51170">
    <property type="entry name" value="CW"/>
    <property type="match status" value="2"/>
</dbReference>
<dbReference type="Pfam" id="PF01473">
    <property type="entry name" value="Choline_bind_1"/>
    <property type="match status" value="2"/>
</dbReference>